<dbReference type="Proteomes" id="UP000887563">
    <property type="component" value="Unplaced"/>
</dbReference>
<protein>
    <submittedName>
        <fullName evidence="2">Uncharacterized protein</fullName>
    </submittedName>
</protein>
<evidence type="ECO:0000313" key="1">
    <source>
        <dbReference type="Proteomes" id="UP000887563"/>
    </source>
</evidence>
<dbReference type="WBParaSite" id="Minc3s02133g28484">
    <property type="protein sequence ID" value="Minc3s02133g28484"/>
    <property type="gene ID" value="Minc3s02133g28484"/>
</dbReference>
<reference evidence="2" key="1">
    <citation type="submission" date="2022-11" db="UniProtKB">
        <authorList>
            <consortium name="WormBaseParasite"/>
        </authorList>
    </citation>
    <scope>IDENTIFICATION</scope>
</reference>
<keyword evidence="1" id="KW-1185">Reference proteome</keyword>
<accession>A0A914MP63</accession>
<evidence type="ECO:0000313" key="2">
    <source>
        <dbReference type="WBParaSite" id="Minc3s02133g28484"/>
    </source>
</evidence>
<sequence>MECTSCNRLTLNENEDECVCQLGTINKGDEIEGKCEKCENGLAINKNNEFCVYCLNINGSFITTR</sequence>
<organism evidence="1 2">
    <name type="scientific">Meloidogyne incognita</name>
    <name type="common">Southern root-knot nematode worm</name>
    <name type="synonym">Oxyuris incognita</name>
    <dbReference type="NCBI Taxonomy" id="6306"/>
    <lineage>
        <taxon>Eukaryota</taxon>
        <taxon>Metazoa</taxon>
        <taxon>Ecdysozoa</taxon>
        <taxon>Nematoda</taxon>
        <taxon>Chromadorea</taxon>
        <taxon>Rhabditida</taxon>
        <taxon>Tylenchina</taxon>
        <taxon>Tylenchomorpha</taxon>
        <taxon>Tylenchoidea</taxon>
        <taxon>Meloidogynidae</taxon>
        <taxon>Meloidogyninae</taxon>
        <taxon>Meloidogyne</taxon>
        <taxon>Meloidogyne incognita group</taxon>
    </lineage>
</organism>
<dbReference type="AlphaFoldDB" id="A0A914MP63"/>
<proteinExistence type="predicted"/>
<name>A0A914MP63_MELIC</name>